<dbReference type="Proteomes" id="UP001164539">
    <property type="component" value="Chromosome 8"/>
</dbReference>
<protein>
    <submittedName>
        <fullName evidence="1">Pentatricopeptide repeat-containing protein</fullName>
    </submittedName>
</protein>
<sequence length="691" mass="78237">MTMESTQALPLSLCIRIFPPNPINNKPQFAKLTASAKSPSIHFQRRKKHYSKIPSKSHGRIPKPFDEKDAFPSSLPLHSKNPYAVYKDIQRFAKQNKLKEALAILDYMEQEGIPVNATTFNALIAACVRTKSLVEGKQVHAHIRINGLENNEFLRTKLVHMYTSCGSIEDADKVFDESSSTSVYPWNALLRGGVIAGKKQYRDVLFNYLKMRELGVELNVYTFSCVIKSFAGATALNQGLKTHALLIKNGFVDYSILRTSLIDMYFKCGKIKLARRVFEETEERDIVVWGAMISGFAHNRLQMEALDYVRWMISEGIYPNSVVLTIILPVIGDVSAPKLGREVHAYVLKSKRYSEQAFIQSGLVDMYCKCGDMNSGRRVFYETKGRNEILWTALMSGYVSNGRLEQALRSIAWMQQEGFRPDVVTVATVIPVCTQLKALKQGKEIHAYALKNWFLPNVSITTSLMIMYSKCSVLQYSLKLFKGMEVRNVISWTAMIDSCIKNGQLHDALGVFRSMQLSKHRPDSVAMARMLSVCSQLKALKLGKEIHAQLLKKDLESIPFVAAENIKMYGMCGFVESAKLVFDAVPVKGSVTWTAIIEAYGYNDLNKEALGLFNKMRYGGFTPNHFTFRVLLSICNQGGFPEEACRIFTIMSRKYKIEASEEHYSIIIELLTRFDRIEEAQRFRKLSSPLS</sequence>
<organism evidence="1 2">
    <name type="scientific">Melia azedarach</name>
    <name type="common">Chinaberry tree</name>
    <dbReference type="NCBI Taxonomy" id="155640"/>
    <lineage>
        <taxon>Eukaryota</taxon>
        <taxon>Viridiplantae</taxon>
        <taxon>Streptophyta</taxon>
        <taxon>Embryophyta</taxon>
        <taxon>Tracheophyta</taxon>
        <taxon>Spermatophyta</taxon>
        <taxon>Magnoliopsida</taxon>
        <taxon>eudicotyledons</taxon>
        <taxon>Gunneridae</taxon>
        <taxon>Pentapetalae</taxon>
        <taxon>rosids</taxon>
        <taxon>malvids</taxon>
        <taxon>Sapindales</taxon>
        <taxon>Meliaceae</taxon>
        <taxon>Melia</taxon>
    </lineage>
</organism>
<dbReference type="EMBL" id="CM051401">
    <property type="protein sequence ID" value="KAJ4713787.1"/>
    <property type="molecule type" value="Genomic_DNA"/>
</dbReference>
<evidence type="ECO:0000313" key="2">
    <source>
        <dbReference type="Proteomes" id="UP001164539"/>
    </source>
</evidence>
<accession>A0ACC1XSA9</accession>
<reference evidence="1 2" key="1">
    <citation type="journal article" date="2023" name="Science">
        <title>Complex scaffold remodeling in plant triterpene biosynthesis.</title>
        <authorList>
            <person name="De La Pena R."/>
            <person name="Hodgson H."/>
            <person name="Liu J.C."/>
            <person name="Stephenson M.J."/>
            <person name="Martin A.C."/>
            <person name="Owen C."/>
            <person name="Harkess A."/>
            <person name="Leebens-Mack J."/>
            <person name="Jimenez L.E."/>
            <person name="Osbourn A."/>
            <person name="Sattely E.S."/>
        </authorList>
    </citation>
    <scope>NUCLEOTIDE SEQUENCE [LARGE SCALE GENOMIC DNA]</scope>
    <source>
        <strain evidence="2">cv. JPN11</strain>
        <tissue evidence="1">Leaf</tissue>
    </source>
</reference>
<keyword evidence="2" id="KW-1185">Reference proteome</keyword>
<gene>
    <name evidence="1" type="ORF">OWV82_015835</name>
</gene>
<proteinExistence type="predicted"/>
<evidence type="ECO:0000313" key="1">
    <source>
        <dbReference type="EMBL" id="KAJ4713787.1"/>
    </source>
</evidence>
<comment type="caution">
    <text evidence="1">The sequence shown here is derived from an EMBL/GenBank/DDBJ whole genome shotgun (WGS) entry which is preliminary data.</text>
</comment>
<name>A0ACC1XSA9_MELAZ</name>